<feature type="transmembrane region" description="Helical" evidence="6">
    <location>
        <begin position="120"/>
        <end position="138"/>
    </location>
</feature>
<dbReference type="SUPFAM" id="SSF103481">
    <property type="entry name" value="Multidrug resistance efflux transporter EmrE"/>
    <property type="match status" value="2"/>
</dbReference>
<evidence type="ECO:0000256" key="4">
    <source>
        <dbReference type="ARBA" id="ARBA00022989"/>
    </source>
</evidence>
<dbReference type="InterPro" id="IPR000620">
    <property type="entry name" value="EamA_dom"/>
</dbReference>
<proteinExistence type="inferred from homology"/>
<protein>
    <recommendedName>
        <fullName evidence="7">EamA domain-containing protein</fullName>
    </recommendedName>
</protein>
<sequence length="293" mass="30664">MGAAAALLSAALWAATNLLLRHQVLKLGGATANTWRNTFAMLCFAVVFLSLRRPSDLLTIPAGTLGVLLLSVLLSMVIGDILQFTAIRRLGIALAMPIASCYPLLTMVIAALFLGETIRSRAVGGALLVIVGVVLVALPRRPLEAELAQHQALTANHWIGVGLALASALCAAGATTLTRVAVTDIDLIAANMLRLPFSAAVCAVISVGERRMPPWRVERWRFGPLFLAGLLSMGSGISYLNAIKLAGAAKTATLNASAPIFGLIGAMIFLGERPTRRNIVGALVAFVGIALVV</sequence>
<evidence type="ECO:0000256" key="6">
    <source>
        <dbReference type="SAM" id="Phobius"/>
    </source>
</evidence>
<dbReference type="EMBL" id="CADCWN010000322">
    <property type="protein sequence ID" value="CAA9587203.1"/>
    <property type="molecule type" value="Genomic_DNA"/>
</dbReference>
<keyword evidence="4 6" id="KW-1133">Transmembrane helix</keyword>
<feature type="transmembrane region" description="Helical" evidence="6">
    <location>
        <begin position="220"/>
        <end position="240"/>
    </location>
</feature>
<evidence type="ECO:0000313" key="8">
    <source>
        <dbReference type="EMBL" id="CAA9587203.1"/>
    </source>
</evidence>
<accession>A0A6J4VUF4</accession>
<dbReference type="PANTHER" id="PTHR32322:SF2">
    <property type="entry name" value="EAMA DOMAIN-CONTAINING PROTEIN"/>
    <property type="match status" value="1"/>
</dbReference>
<evidence type="ECO:0000259" key="7">
    <source>
        <dbReference type="Pfam" id="PF00892"/>
    </source>
</evidence>
<feature type="domain" description="EamA" evidence="7">
    <location>
        <begin position="2"/>
        <end position="137"/>
    </location>
</feature>
<evidence type="ECO:0000256" key="2">
    <source>
        <dbReference type="ARBA" id="ARBA00007362"/>
    </source>
</evidence>
<dbReference type="InterPro" id="IPR037185">
    <property type="entry name" value="EmrE-like"/>
</dbReference>
<feature type="transmembrane region" description="Helical" evidence="6">
    <location>
        <begin position="58"/>
        <end position="78"/>
    </location>
</feature>
<evidence type="ECO:0000256" key="3">
    <source>
        <dbReference type="ARBA" id="ARBA00022692"/>
    </source>
</evidence>
<dbReference type="Pfam" id="PF00892">
    <property type="entry name" value="EamA"/>
    <property type="match status" value="2"/>
</dbReference>
<name>A0A6J4VUF4_9BACT</name>
<keyword evidence="5 6" id="KW-0472">Membrane</keyword>
<feature type="transmembrane region" description="Helical" evidence="6">
    <location>
        <begin position="90"/>
        <end position="114"/>
    </location>
</feature>
<feature type="transmembrane region" description="Helical" evidence="6">
    <location>
        <begin position="188"/>
        <end position="208"/>
    </location>
</feature>
<feature type="transmembrane region" description="Helical" evidence="6">
    <location>
        <begin position="252"/>
        <end position="270"/>
    </location>
</feature>
<dbReference type="AlphaFoldDB" id="A0A6J4VUF4"/>
<comment type="subcellular location">
    <subcellularLocation>
        <location evidence="1">Membrane</location>
        <topology evidence="1">Multi-pass membrane protein</topology>
    </subcellularLocation>
</comment>
<feature type="domain" description="EamA" evidence="7">
    <location>
        <begin position="159"/>
        <end position="293"/>
    </location>
</feature>
<dbReference type="PANTHER" id="PTHR32322">
    <property type="entry name" value="INNER MEMBRANE TRANSPORTER"/>
    <property type="match status" value="1"/>
</dbReference>
<reference evidence="8" key="1">
    <citation type="submission" date="2020-02" db="EMBL/GenBank/DDBJ databases">
        <authorList>
            <person name="Meier V. D."/>
        </authorList>
    </citation>
    <scope>NUCLEOTIDE SEQUENCE</scope>
    <source>
        <strain evidence="8">AVDCRST_MAG18</strain>
    </source>
</reference>
<comment type="similarity">
    <text evidence="2">Belongs to the EamA transporter family.</text>
</comment>
<evidence type="ECO:0000256" key="5">
    <source>
        <dbReference type="ARBA" id="ARBA00023136"/>
    </source>
</evidence>
<keyword evidence="3 6" id="KW-0812">Transmembrane</keyword>
<feature type="transmembrane region" description="Helical" evidence="6">
    <location>
        <begin position="158"/>
        <end position="182"/>
    </location>
</feature>
<dbReference type="GO" id="GO:0016020">
    <property type="term" value="C:membrane"/>
    <property type="evidence" value="ECO:0007669"/>
    <property type="project" value="UniProtKB-SubCell"/>
</dbReference>
<organism evidence="8">
    <name type="scientific">uncultured Thermomicrobiales bacterium</name>
    <dbReference type="NCBI Taxonomy" id="1645740"/>
    <lineage>
        <taxon>Bacteria</taxon>
        <taxon>Pseudomonadati</taxon>
        <taxon>Thermomicrobiota</taxon>
        <taxon>Thermomicrobia</taxon>
        <taxon>Thermomicrobiales</taxon>
        <taxon>environmental samples</taxon>
    </lineage>
</organism>
<gene>
    <name evidence="8" type="ORF">AVDCRST_MAG18-4075</name>
</gene>
<evidence type="ECO:0000256" key="1">
    <source>
        <dbReference type="ARBA" id="ARBA00004141"/>
    </source>
</evidence>
<dbReference type="InterPro" id="IPR050638">
    <property type="entry name" value="AA-Vitamin_Transporters"/>
</dbReference>